<dbReference type="RefSeq" id="WP_148815571.1">
    <property type="nucleotide sequence ID" value="NZ_CP043046.1"/>
</dbReference>
<keyword evidence="1" id="KW-0732">Signal</keyword>
<dbReference type="Proteomes" id="UP000325161">
    <property type="component" value="Chromosome"/>
</dbReference>
<name>A0A5C0AYE7_9BURK</name>
<dbReference type="AlphaFoldDB" id="A0A5C0AYE7"/>
<evidence type="ECO:0000313" key="2">
    <source>
        <dbReference type="EMBL" id="QEI06706.1"/>
    </source>
</evidence>
<dbReference type="KEGG" id="pacr:FXN63_13345"/>
<feature type="signal peptide" evidence="1">
    <location>
        <begin position="1"/>
        <end position="45"/>
    </location>
</feature>
<sequence>MLPATVSFAALICKTSIKRKGFTMRFAVFFLSLTAAMSLSSQAIATEMNTPTERLELARSVISPNPVPIDKQIPTIEVVRTEFGLFFPPGSTKKKFVSARTVPLVENQMYGWRVYLKPGVGKVRWREEFVLPVAPSTWGGSLPGVTQDVSSDGRTSIKEGTVSGQQGVIWNVWSVAPGDPTGKYVIRVFVEDKLVKTFEFNVE</sequence>
<organism evidence="2 3">
    <name type="scientific">Pigmentiphaga aceris</name>
    <dbReference type="NCBI Taxonomy" id="1940612"/>
    <lineage>
        <taxon>Bacteria</taxon>
        <taxon>Pseudomonadati</taxon>
        <taxon>Pseudomonadota</taxon>
        <taxon>Betaproteobacteria</taxon>
        <taxon>Burkholderiales</taxon>
        <taxon>Alcaligenaceae</taxon>
        <taxon>Pigmentiphaga</taxon>
    </lineage>
</organism>
<reference evidence="2 3" key="1">
    <citation type="submission" date="2019-08" db="EMBL/GenBank/DDBJ databases">
        <title>Amphibian skin-associated Pigmentiphaga: genome sequence and occurrence across geography and hosts.</title>
        <authorList>
            <person name="Bletz M.C."/>
            <person name="Bunk B."/>
            <person name="Sproeer C."/>
            <person name="Biwer P."/>
            <person name="Reiter S."/>
            <person name="Rabemananjara F.C.E."/>
            <person name="Schulz S."/>
            <person name="Overmann J."/>
            <person name="Vences M."/>
        </authorList>
    </citation>
    <scope>NUCLEOTIDE SEQUENCE [LARGE SCALE GENOMIC DNA]</scope>
    <source>
        <strain evidence="2 3">Mada1488</strain>
    </source>
</reference>
<evidence type="ECO:0000313" key="3">
    <source>
        <dbReference type="Proteomes" id="UP000325161"/>
    </source>
</evidence>
<evidence type="ECO:0008006" key="4">
    <source>
        <dbReference type="Google" id="ProtNLM"/>
    </source>
</evidence>
<proteinExistence type="predicted"/>
<feature type="chain" id="PRO_5022868629" description="DUF2914 domain-containing protein" evidence="1">
    <location>
        <begin position="46"/>
        <end position="203"/>
    </location>
</feature>
<keyword evidence="3" id="KW-1185">Reference proteome</keyword>
<evidence type="ECO:0000256" key="1">
    <source>
        <dbReference type="SAM" id="SignalP"/>
    </source>
</evidence>
<dbReference type="OrthoDB" id="511130at2"/>
<gene>
    <name evidence="2" type="ORF">FXN63_13345</name>
</gene>
<accession>A0A5C0AYE7</accession>
<protein>
    <recommendedName>
        <fullName evidence="4">DUF2914 domain-containing protein</fullName>
    </recommendedName>
</protein>
<dbReference type="EMBL" id="CP043046">
    <property type="protein sequence ID" value="QEI06706.1"/>
    <property type="molecule type" value="Genomic_DNA"/>
</dbReference>